<dbReference type="SUPFAM" id="SSF50475">
    <property type="entry name" value="FMN-binding split barrel"/>
    <property type="match status" value="1"/>
</dbReference>
<dbReference type="Gene3D" id="2.30.110.10">
    <property type="entry name" value="Electron Transport, Fmn-binding Protein, Chain A"/>
    <property type="match status" value="1"/>
</dbReference>
<evidence type="ECO:0000313" key="2">
    <source>
        <dbReference type="EMBL" id="SHN56372.1"/>
    </source>
</evidence>
<organism evidence="2 3">
    <name type="scientific">Desulfitobacterium chlororespirans DSM 11544</name>
    <dbReference type="NCBI Taxonomy" id="1121395"/>
    <lineage>
        <taxon>Bacteria</taxon>
        <taxon>Bacillati</taxon>
        <taxon>Bacillota</taxon>
        <taxon>Clostridia</taxon>
        <taxon>Eubacteriales</taxon>
        <taxon>Desulfitobacteriaceae</taxon>
        <taxon>Desulfitobacterium</taxon>
    </lineage>
</organism>
<dbReference type="AlphaFoldDB" id="A0A1M7SDP3"/>
<name>A0A1M7SDP3_9FIRM</name>
<dbReference type="EMBL" id="FRDN01000004">
    <property type="protein sequence ID" value="SHN56372.1"/>
    <property type="molecule type" value="Genomic_DNA"/>
</dbReference>
<dbReference type="Proteomes" id="UP000184010">
    <property type="component" value="Unassembled WGS sequence"/>
</dbReference>
<evidence type="ECO:0000259" key="1">
    <source>
        <dbReference type="Pfam" id="PF01243"/>
    </source>
</evidence>
<dbReference type="InterPro" id="IPR012349">
    <property type="entry name" value="Split_barrel_FMN-bd"/>
</dbReference>
<evidence type="ECO:0000313" key="3">
    <source>
        <dbReference type="Proteomes" id="UP000184010"/>
    </source>
</evidence>
<proteinExistence type="predicted"/>
<keyword evidence="3" id="KW-1185">Reference proteome</keyword>
<sequence>MQEVYEFLKQCGTYYLATQDGDQPRVRPFGTVTIFEDKLYIQTGKVKDVYKQLKASPKIEICGVLEGGKWIRVAAVAVEDDRLEAKQHLLDAYPSLQGRYKADDGNTIVFYLKDATATFSSFTEAPRVITF</sequence>
<reference evidence="3" key="1">
    <citation type="submission" date="2016-12" db="EMBL/GenBank/DDBJ databases">
        <authorList>
            <person name="Varghese N."/>
            <person name="Submissions S."/>
        </authorList>
    </citation>
    <scope>NUCLEOTIDE SEQUENCE [LARGE SCALE GENOMIC DNA]</scope>
    <source>
        <strain evidence="3">DSM 11544</strain>
    </source>
</reference>
<dbReference type="Pfam" id="PF01243">
    <property type="entry name" value="PNPOx_N"/>
    <property type="match status" value="1"/>
</dbReference>
<dbReference type="RefSeq" id="WP_072771264.1">
    <property type="nucleotide sequence ID" value="NZ_FRDN01000004.1"/>
</dbReference>
<gene>
    <name evidence="2" type="ORF">SAMN02745215_00672</name>
</gene>
<dbReference type="InterPro" id="IPR011576">
    <property type="entry name" value="Pyridox_Oxase_N"/>
</dbReference>
<accession>A0A1M7SDP3</accession>
<dbReference type="STRING" id="1121395.SAMN02745215_00672"/>
<protein>
    <submittedName>
        <fullName evidence="2">Uncharacterized protein, pyridoxamine 5'-phosphate oxidase (PNPOx-like) family</fullName>
    </submittedName>
</protein>
<feature type="domain" description="Pyridoxamine 5'-phosphate oxidase N-terminal" evidence="1">
    <location>
        <begin position="2"/>
        <end position="81"/>
    </location>
</feature>